<dbReference type="AlphaFoldDB" id="A0A5C4R524"/>
<evidence type="ECO:0000259" key="2">
    <source>
        <dbReference type="Pfam" id="PF12225"/>
    </source>
</evidence>
<evidence type="ECO:0000313" key="4">
    <source>
        <dbReference type="Proteomes" id="UP000304880"/>
    </source>
</evidence>
<reference evidence="3 4" key="1">
    <citation type="submission" date="2019-06" db="EMBL/GenBank/DDBJ databases">
        <authorList>
            <person name="Li J."/>
        </authorList>
    </citation>
    <scope>NUCLEOTIDE SEQUENCE [LARGE SCALE GENOMIC DNA]</scope>
    <source>
        <strain evidence="3 4">CGMCC 1.8012</strain>
    </source>
</reference>
<feature type="domain" description="Methylene-tetrahydrofolate reductase C-terminal-like" evidence="2">
    <location>
        <begin position="40"/>
        <end position="131"/>
    </location>
</feature>
<dbReference type="RefSeq" id="WP_139598813.1">
    <property type="nucleotide sequence ID" value="NZ_VDDC01000020.1"/>
</dbReference>
<evidence type="ECO:0000256" key="1">
    <source>
        <dbReference type="SAM" id="MobiDB-lite"/>
    </source>
</evidence>
<feature type="compositionally biased region" description="Low complexity" evidence="1">
    <location>
        <begin position="164"/>
        <end position="182"/>
    </location>
</feature>
<keyword evidence="4" id="KW-1185">Reference proteome</keyword>
<dbReference type="InterPro" id="IPR022026">
    <property type="entry name" value="DUF5981"/>
</dbReference>
<feature type="region of interest" description="Disordered" evidence="1">
    <location>
        <begin position="144"/>
        <end position="191"/>
    </location>
</feature>
<sequence>MYRLRRLAVRHARAFEWVYVRFEAALVALDPLFRRIGYHRLERPVAAVERLTKGLLFDCRMCGQCVLSSTGMSCPMNCPKTLRNGPCGGVRPGGFCEVDPQMRCVWVMAWEGAARMRDGARIGDVQPPVDRSLQGSSSWLRVAREKAAHPAGPPDAPRGTIARAFPQARAHEPAAAPLAVEPRPADRGPRR</sequence>
<dbReference type="Proteomes" id="UP000304880">
    <property type="component" value="Unassembled WGS sequence"/>
</dbReference>
<proteinExistence type="predicted"/>
<organism evidence="3 4">
    <name type="scientific">Paracoccus haeundaensis</name>
    <dbReference type="NCBI Taxonomy" id="225362"/>
    <lineage>
        <taxon>Bacteria</taxon>
        <taxon>Pseudomonadati</taxon>
        <taxon>Pseudomonadota</taxon>
        <taxon>Alphaproteobacteria</taxon>
        <taxon>Rhodobacterales</taxon>
        <taxon>Paracoccaceae</taxon>
        <taxon>Paracoccus</taxon>
    </lineage>
</organism>
<evidence type="ECO:0000313" key="3">
    <source>
        <dbReference type="EMBL" id="TNH38995.1"/>
    </source>
</evidence>
<dbReference type="Pfam" id="PF12225">
    <property type="entry name" value="DUF5981"/>
    <property type="match status" value="1"/>
</dbReference>
<dbReference type="EMBL" id="VDDC01000020">
    <property type="protein sequence ID" value="TNH38995.1"/>
    <property type="molecule type" value="Genomic_DNA"/>
</dbReference>
<protein>
    <recommendedName>
        <fullName evidence="2">Methylene-tetrahydrofolate reductase C-terminal-like domain-containing protein</fullName>
    </recommendedName>
</protein>
<comment type="caution">
    <text evidence="3">The sequence shown here is derived from an EMBL/GenBank/DDBJ whole genome shotgun (WGS) entry which is preliminary data.</text>
</comment>
<gene>
    <name evidence="3" type="ORF">FHD67_12025</name>
</gene>
<name>A0A5C4R524_9RHOB</name>
<accession>A0A5C4R524</accession>